<dbReference type="RefSeq" id="WP_092653023.1">
    <property type="nucleotide sequence ID" value="NZ_FOHA01000013.1"/>
</dbReference>
<accession>A0A1H9THG8</accession>
<organism evidence="2 3">
    <name type="scientific">Isobaculum melis</name>
    <dbReference type="NCBI Taxonomy" id="142588"/>
    <lineage>
        <taxon>Bacteria</taxon>
        <taxon>Bacillati</taxon>
        <taxon>Bacillota</taxon>
        <taxon>Bacilli</taxon>
        <taxon>Lactobacillales</taxon>
        <taxon>Carnobacteriaceae</taxon>
        <taxon>Isobaculum</taxon>
    </lineage>
</organism>
<dbReference type="Proteomes" id="UP000198948">
    <property type="component" value="Unassembled WGS sequence"/>
</dbReference>
<evidence type="ECO:0000313" key="3">
    <source>
        <dbReference type="Proteomes" id="UP000198948"/>
    </source>
</evidence>
<dbReference type="EMBL" id="FOHA01000013">
    <property type="protein sequence ID" value="SER96642.1"/>
    <property type="molecule type" value="Genomic_DNA"/>
</dbReference>
<keyword evidence="3" id="KW-1185">Reference proteome</keyword>
<dbReference type="AlphaFoldDB" id="A0A1H9THG8"/>
<dbReference type="PROSITE" id="PS51186">
    <property type="entry name" value="GNAT"/>
    <property type="match status" value="1"/>
</dbReference>
<evidence type="ECO:0000259" key="1">
    <source>
        <dbReference type="PROSITE" id="PS51186"/>
    </source>
</evidence>
<dbReference type="STRING" id="142588.SAMN04488559_11379"/>
<evidence type="ECO:0000313" key="2">
    <source>
        <dbReference type="EMBL" id="SER96642.1"/>
    </source>
</evidence>
<sequence>MNKQIQIAQATLQDQVAIHELLFQAASWLKSIGSKQWNGFLEGKDNHHTSEAIARGEVFICRVNQVPAGMFILWSKKSQWDQILWQEINEPSAFYLHRLAIDRKFAGQHLSEKMLSWAKVYTRSQDKEVLRLDCLAENIHLNQLYQINEFQLVGCLKEHDAGEQVADFNLYEWYA</sequence>
<dbReference type="InterPro" id="IPR016181">
    <property type="entry name" value="Acyl_CoA_acyltransferase"/>
</dbReference>
<protein>
    <recommendedName>
        <fullName evidence="1">N-acetyltransferase domain-containing protein</fullName>
    </recommendedName>
</protein>
<proteinExistence type="predicted"/>
<reference evidence="2 3" key="1">
    <citation type="submission" date="2016-10" db="EMBL/GenBank/DDBJ databases">
        <authorList>
            <person name="de Groot N.N."/>
        </authorList>
    </citation>
    <scope>NUCLEOTIDE SEQUENCE [LARGE SCALE GENOMIC DNA]</scope>
    <source>
        <strain evidence="2 3">DSM 13760</strain>
    </source>
</reference>
<dbReference type="InterPro" id="IPR000182">
    <property type="entry name" value="GNAT_dom"/>
</dbReference>
<gene>
    <name evidence="2" type="ORF">SAMN04488559_11379</name>
</gene>
<dbReference type="GO" id="GO:0016747">
    <property type="term" value="F:acyltransferase activity, transferring groups other than amino-acyl groups"/>
    <property type="evidence" value="ECO:0007669"/>
    <property type="project" value="InterPro"/>
</dbReference>
<dbReference type="SUPFAM" id="SSF55729">
    <property type="entry name" value="Acyl-CoA N-acyltransferases (Nat)"/>
    <property type="match status" value="1"/>
</dbReference>
<dbReference type="Pfam" id="PF00583">
    <property type="entry name" value="Acetyltransf_1"/>
    <property type="match status" value="1"/>
</dbReference>
<name>A0A1H9THG8_9LACT</name>
<dbReference type="OrthoDB" id="6382410at2"/>
<dbReference type="Gene3D" id="3.40.630.30">
    <property type="match status" value="1"/>
</dbReference>
<feature type="domain" description="N-acetyltransferase" evidence="1">
    <location>
        <begin position="5"/>
        <end position="171"/>
    </location>
</feature>